<keyword evidence="5" id="KW-0735">Signal-anchor</keyword>
<evidence type="ECO:0000313" key="12">
    <source>
        <dbReference type="Proteomes" id="UP000184383"/>
    </source>
</evidence>
<evidence type="ECO:0000313" key="11">
    <source>
        <dbReference type="EMBL" id="OJJ40714.1"/>
    </source>
</evidence>
<sequence>MLLRVGERPGWGTSWAWKKFVRFGVAFLFITTFALLLWPQINTKHVVVHTAGHNITISSDVKCDNLNFDVLGRLDVRKLSKYMRREIIAVPSSAQGIPITQRVQTPLFDTKKLNAEDTVTVQQQLQADCSNPFPITVHVPTSPKTVDASHIDFGVATTLKRLNESVDQFAHWAGYTKTRIFALVEPDDRVNEVQAKADTLGINLYVTQSDEEYQTRYFSLIAHLAENMREQTRWSVVIDDDTFFLSMSALVQALGEYDHTKPAYIGGISESVPQVGNFGLMAFGGAGVFLSRPLVLELSSSDIFDACQHMEFTGDRRISLCIYQYTTTRLTIDHRLRQLDMMGDVTGFFEAGRELPLSVHHWKSWFHYDMSKVSTISDLCGDNCMLRKWFFNDGWVLTNGFSVVKYSSDIDPDDKTMELTWESHNGAVHESYLHELGPLRPKDWDKVSYLIADSVVEGDTVRQWYINRDPNGDQVLELVWRSG</sequence>
<organism evidence="11 12">
    <name type="scientific">Aspergillus wentii DTO 134E9</name>
    <dbReference type="NCBI Taxonomy" id="1073089"/>
    <lineage>
        <taxon>Eukaryota</taxon>
        <taxon>Fungi</taxon>
        <taxon>Dikarya</taxon>
        <taxon>Ascomycota</taxon>
        <taxon>Pezizomycotina</taxon>
        <taxon>Eurotiomycetes</taxon>
        <taxon>Eurotiomycetidae</taxon>
        <taxon>Eurotiales</taxon>
        <taxon>Aspergillaceae</taxon>
        <taxon>Aspergillus</taxon>
        <taxon>Aspergillus subgen. Cremei</taxon>
    </lineage>
</organism>
<protein>
    <recommendedName>
        <fullName evidence="10">Fringe-like glycosyltransferase domain-containing protein</fullName>
    </recommendedName>
</protein>
<evidence type="ECO:0000256" key="1">
    <source>
        <dbReference type="ARBA" id="ARBA00004606"/>
    </source>
</evidence>
<keyword evidence="4 9" id="KW-0812">Transmembrane</keyword>
<evidence type="ECO:0000259" key="10">
    <source>
        <dbReference type="Pfam" id="PF02434"/>
    </source>
</evidence>
<accession>A0A1L9S0L5</accession>
<dbReference type="RefSeq" id="XP_040694390.1">
    <property type="nucleotide sequence ID" value="XM_040827398.1"/>
</dbReference>
<dbReference type="Gene3D" id="3.90.550.50">
    <property type="match status" value="1"/>
</dbReference>
<proteinExistence type="predicted"/>
<keyword evidence="3" id="KW-0808">Transferase</keyword>
<dbReference type="AlphaFoldDB" id="A0A1L9S0L5"/>
<keyword evidence="6 9" id="KW-1133">Transmembrane helix</keyword>
<evidence type="ECO:0000256" key="6">
    <source>
        <dbReference type="ARBA" id="ARBA00022989"/>
    </source>
</evidence>
<dbReference type="GO" id="GO:0012505">
    <property type="term" value="C:endomembrane system"/>
    <property type="evidence" value="ECO:0007669"/>
    <property type="project" value="UniProtKB-SubCell"/>
</dbReference>
<dbReference type="VEuPathDB" id="FungiDB:ASPWEDRAFT_101556"/>
<evidence type="ECO:0000256" key="4">
    <source>
        <dbReference type="ARBA" id="ARBA00022692"/>
    </source>
</evidence>
<evidence type="ECO:0000256" key="5">
    <source>
        <dbReference type="ARBA" id="ARBA00022968"/>
    </source>
</evidence>
<dbReference type="GeneID" id="63743246"/>
<evidence type="ECO:0000256" key="8">
    <source>
        <dbReference type="ARBA" id="ARBA00037847"/>
    </source>
</evidence>
<comment type="subcellular location">
    <subcellularLocation>
        <location evidence="8">Endomembrane system</location>
        <topology evidence="8">Single-pass membrane protein</topology>
    </subcellularLocation>
    <subcellularLocation>
        <location evidence="1">Membrane</location>
        <topology evidence="1">Single-pass type II membrane protein</topology>
    </subcellularLocation>
</comment>
<dbReference type="GO" id="GO:0016757">
    <property type="term" value="F:glycosyltransferase activity"/>
    <property type="evidence" value="ECO:0007669"/>
    <property type="project" value="UniProtKB-KW"/>
</dbReference>
<dbReference type="OrthoDB" id="414175at2759"/>
<feature type="domain" description="Fringe-like glycosyltransferase" evidence="10">
    <location>
        <begin position="149"/>
        <end position="332"/>
    </location>
</feature>
<dbReference type="Proteomes" id="UP000184383">
    <property type="component" value="Unassembled WGS sequence"/>
</dbReference>
<evidence type="ECO:0000256" key="7">
    <source>
        <dbReference type="ARBA" id="ARBA00023136"/>
    </source>
</evidence>
<dbReference type="PANTHER" id="PTHR10811">
    <property type="entry name" value="FRINGE-RELATED"/>
    <property type="match status" value="1"/>
</dbReference>
<dbReference type="EMBL" id="KV878209">
    <property type="protein sequence ID" value="OJJ40714.1"/>
    <property type="molecule type" value="Genomic_DNA"/>
</dbReference>
<evidence type="ECO:0000256" key="9">
    <source>
        <dbReference type="SAM" id="Phobius"/>
    </source>
</evidence>
<dbReference type="InterPro" id="IPR003378">
    <property type="entry name" value="Fringe-like_glycosylTrfase"/>
</dbReference>
<gene>
    <name evidence="11" type="ORF">ASPWEDRAFT_101556</name>
</gene>
<dbReference type="Pfam" id="PF02434">
    <property type="entry name" value="Fringe"/>
    <property type="match status" value="1"/>
</dbReference>
<dbReference type="STRING" id="1073089.A0A1L9S0L5"/>
<keyword evidence="12" id="KW-1185">Reference proteome</keyword>
<dbReference type="GO" id="GO:0016020">
    <property type="term" value="C:membrane"/>
    <property type="evidence" value="ECO:0007669"/>
    <property type="project" value="UniProtKB-SubCell"/>
</dbReference>
<feature type="transmembrane region" description="Helical" evidence="9">
    <location>
        <begin position="20"/>
        <end position="38"/>
    </location>
</feature>
<evidence type="ECO:0000256" key="2">
    <source>
        <dbReference type="ARBA" id="ARBA00022676"/>
    </source>
</evidence>
<reference evidence="12" key="1">
    <citation type="journal article" date="2017" name="Genome Biol.">
        <title>Comparative genomics reveals high biological diversity and specific adaptations in the industrially and medically important fungal genus Aspergillus.</title>
        <authorList>
            <person name="de Vries R.P."/>
            <person name="Riley R."/>
            <person name="Wiebenga A."/>
            <person name="Aguilar-Osorio G."/>
            <person name="Amillis S."/>
            <person name="Uchima C.A."/>
            <person name="Anderluh G."/>
            <person name="Asadollahi M."/>
            <person name="Askin M."/>
            <person name="Barry K."/>
            <person name="Battaglia E."/>
            <person name="Bayram O."/>
            <person name="Benocci T."/>
            <person name="Braus-Stromeyer S.A."/>
            <person name="Caldana C."/>
            <person name="Canovas D."/>
            <person name="Cerqueira G.C."/>
            <person name="Chen F."/>
            <person name="Chen W."/>
            <person name="Choi C."/>
            <person name="Clum A."/>
            <person name="Dos Santos R.A."/>
            <person name="Damasio A.R."/>
            <person name="Diallinas G."/>
            <person name="Emri T."/>
            <person name="Fekete E."/>
            <person name="Flipphi M."/>
            <person name="Freyberg S."/>
            <person name="Gallo A."/>
            <person name="Gournas C."/>
            <person name="Habgood R."/>
            <person name="Hainaut M."/>
            <person name="Harispe M.L."/>
            <person name="Henrissat B."/>
            <person name="Hilden K.S."/>
            <person name="Hope R."/>
            <person name="Hossain A."/>
            <person name="Karabika E."/>
            <person name="Karaffa L."/>
            <person name="Karanyi Z."/>
            <person name="Krasevec N."/>
            <person name="Kuo A."/>
            <person name="Kusch H."/>
            <person name="LaButti K."/>
            <person name="Lagendijk E.L."/>
            <person name="Lapidus A."/>
            <person name="Levasseur A."/>
            <person name="Lindquist E."/>
            <person name="Lipzen A."/>
            <person name="Logrieco A.F."/>
            <person name="MacCabe A."/>
            <person name="Maekelae M.R."/>
            <person name="Malavazi I."/>
            <person name="Melin P."/>
            <person name="Meyer V."/>
            <person name="Mielnichuk N."/>
            <person name="Miskei M."/>
            <person name="Molnar A.P."/>
            <person name="Mule G."/>
            <person name="Ngan C.Y."/>
            <person name="Orejas M."/>
            <person name="Orosz E."/>
            <person name="Ouedraogo J.P."/>
            <person name="Overkamp K.M."/>
            <person name="Park H.-S."/>
            <person name="Perrone G."/>
            <person name="Piumi F."/>
            <person name="Punt P.J."/>
            <person name="Ram A.F."/>
            <person name="Ramon A."/>
            <person name="Rauscher S."/>
            <person name="Record E."/>
            <person name="Riano-Pachon D.M."/>
            <person name="Robert V."/>
            <person name="Roehrig J."/>
            <person name="Ruller R."/>
            <person name="Salamov A."/>
            <person name="Salih N.S."/>
            <person name="Samson R.A."/>
            <person name="Sandor E."/>
            <person name="Sanguinetti M."/>
            <person name="Schuetze T."/>
            <person name="Sepcic K."/>
            <person name="Shelest E."/>
            <person name="Sherlock G."/>
            <person name="Sophianopoulou V."/>
            <person name="Squina F.M."/>
            <person name="Sun H."/>
            <person name="Susca A."/>
            <person name="Todd R.B."/>
            <person name="Tsang A."/>
            <person name="Unkles S.E."/>
            <person name="van de Wiele N."/>
            <person name="van Rossen-Uffink D."/>
            <person name="Oliveira J.V."/>
            <person name="Vesth T.C."/>
            <person name="Visser J."/>
            <person name="Yu J.-H."/>
            <person name="Zhou M."/>
            <person name="Andersen M.R."/>
            <person name="Archer D.B."/>
            <person name="Baker S.E."/>
            <person name="Benoit I."/>
            <person name="Brakhage A.A."/>
            <person name="Braus G.H."/>
            <person name="Fischer R."/>
            <person name="Frisvad J.C."/>
            <person name="Goldman G.H."/>
            <person name="Houbraken J."/>
            <person name="Oakley B."/>
            <person name="Pocsi I."/>
            <person name="Scazzocchio C."/>
            <person name="Seiboth B."/>
            <person name="vanKuyk P.A."/>
            <person name="Wortman J."/>
            <person name="Dyer P.S."/>
            <person name="Grigoriev I.V."/>
        </authorList>
    </citation>
    <scope>NUCLEOTIDE SEQUENCE [LARGE SCALE GENOMIC DNA]</scope>
    <source>
        <strain evidence="12">DTO 134E9</strain>
    </source>
</reference>
<keyword evidence="7 9" id="KW-0472">Membrane</keyword>
<evidence type="ECO:0000256" key="3">
    <source>
        <dbReference type="ARBA" id="ARBA00022679"/>
    </source>
</evidence>
<name>A0A1L9S0L5_ASPWE</name>
<dbReference type="FunFam" id="3.90.550.50:FF:000031">
    <property type="entry name" value="Uncharacterized protein"/>
    <property type="match status" value="1"/>
</dbReference>
<keyword evidence="2" id="KW-0328">Glycosyltransferase</keyword>